<keyword evidence="2 4" id="KW-0560">Oxidoreductase</keyword>
<comment type="similarity">
    <text evidence="4">Belongs to the D-isomer specific 2-hydroxyacid dehydrogenase family.</text>
</comment>
<dbReference type="EMBL" id="JXMU01000022">
    <property type="protein sequence ID" value="KPB00405.1"/>
    <property type="molecule type" value="Genomic_DNA"/>
</dbReference>
<evidence type="ECO:0000259" key="5">
    <source>
        <dbReference type="Pfam" id="PF00389"/>
    </source>
</evidence>
<evidence type="ECO:0000313" key="8">
    <source>
        <dbReference type="Proteomes" id="UP000038011"/>
    </source>
</evidence>
<dbReference type="CDD" id="cd12156">
    <property type="entry name" value="HPPR"/>
    <property type="match status" value="1"/>
</dbReference>
<evidence type="ECO:0000256" key="1">
    <source>
        <dbReference type="ARBA" id="ARBA00022857"/>
    </source>
</evidence>
<reference evidence="7 8" key="1">
    <citation type="submission" date="2015-01" db="EMBL/GenBank/DDBJ databases">
        <title>Ahrensia donghaiensis sp. nov., a novel dimethylsulphoniopropionate-cleavage bacterium isolated from seawater and emended descriptions of the genus Ahrensia and Ahrensia kielensis.</title>
        <authorList>
            <person name="Liu J."/>
        </authorList>
    </citation>
    <scope>NUCLEOTIDE SEQUENCE [LARGE SCALE GENOMIC DNA]</scope>
    <source>
        <strain evidence="7 8">LZD062</strain>
    </source>
</reference>
<dbReference type="OrthoDB" id="9793626at2"/>
<feature type="domain" description="D-isomer specific 2-hydroxyacid dehydrogenase catalytic" evidence="5">
    <location>
        <begin position="45"/>
        <end position="312"/>
    </location>
</feature>
<protein>
    <submittedName>
        <fullName evidence="7">Dehydrogenase</fullName>
    </submittedName>
</protein>
<organism evidence="7 8">
    <name type="scientific">Ahrensia marina</name>
    <dbReference type="NCBI Taxonomy" id="1514904"/>
    <lineage>
        <taxon>Bacteria</taxon>
        <taxon>Pseudomonadati</taxon>
        <taxon>Pseudomonadota</taxon>
        <taxon>Alphaproteobacteria</taxon>
        <taxon>Hyphomicrobiales</taxon>
        <taxon>Ahrensiaceae</taxon>
        <taxon>Ahrensia</taxon>
    </lineage>
</organism>
<evidence type="ECO:0000256" key="4">
    <source>
        <dbReference type="RuleBase" id="RU003719"/>
    </source>
</evidence>
<dbReference type="GO" id="GO:0051287">
    <property type="term" value="F:NAD binding"/>
    <property type="evidence" value="ECO:0007669"/>
    <property type="project" value="InterPro"/>
</dbReference>
<dbReference type="Gene3D" id="3.40.50.720">
    <property type="entry name" value="NAD(P)-binding Rossmann-like Domain"/>
    <property type="match status" value="2"/>
</dbReference>
<dbReference type="GO" id="GO:0005829">
    <property type="term" value="C:cytosol"/>
    <property type="evidence" value="ECO:0007669"/>
    <property type="project" value="TreeGrafter"/>
</dbReference>
<dbReference type="InterPro" id="IPR006140">
    <property type="entry name" value="D-isomer_DH_NAD-bd"/>
</dbReference>
<comment type="caution">
    <text evidence="7">The sequence shown here is derived from an EMBL/GenBank/DDBJ whole genome shotgun (WGS) entry which is preliminary data.</text>
</comment>
<dbReference type="PANTHER" id="PTHR10996">
    <property type="entry name" value="2-HYDROXYACID DEHYDROGENASE-RELATED"/>
    <property type="match status" value="1"/>
</dbReference>
<dbReference type="InterPro" id="IPR006139">
    <property type="entry name" value="D-isomer_2_OHA_DH_cat_dom"/>
</dbReference>
<evidence type="ECO:0000256" key="3">
    <source>
        <dbReference type="ARBA" id="ARBA00023027"/>
    </source>
</evidence>
<dbReference type="RefSeq" id="WP_053999954.1">
    <property type="nucleotide sequence ID" value="NZ_JXMU01000022.1"/>
</dbReference>
<dbReference type="STRING" id="1514904.SU32_13765"/>
<evidence type="ECO:0000256" key="2">
    <source>
        <dbReference type="ARBA" id="ARBA00023002"/>
    </source>
</evidence>
<name>A0A0N0E6T8_9HYPH</name>
<keyword evidence="3" id="KW-0520">NAD</keyword>
<accession>A0A0N0E6T8</accession>
<evidence type="ECO:0000259" key="6">
    <source>
        <dbReference type="Pfam" id="PF02826"/>
    </source>
</evidence>
<dbReference type="FunFam" id="3.40.50.720:FF:000213">
    <property type="entry name" value="Putative 2-hydroxyacid dehydrogenase"/>
    <property type="match status" value="1"/>
</dbReference>
<dbReference type="GO" id="GO:0030267">
    <property type="term" value="F:glyoxylate reductase (NADPH) activity"/>
    <property type="evidence" value="ECO:0007669"/>
    <property type="project" value="TreeGrafter"/>
</dbReference>
<dbReference type="Pfam" id="PF00389">
    <property type="entry name" value="2-Hacid_dh"/>
    <property type="match status" value="1"/>
</dbReference>
<dbReference type="Pfam" id="PF02826">
    <property type="entry name" value="2-Hacid_dh_C"/>
    <property type="match status" value="1"/>
</dbReference>
<dbReference type="SUPFAM" id="SSF51735">
    <property type="entry name" value="NAD(P)-binding Rossmann-fold domains"/>
    <property type="match status" value="1"/>
</dbReference>
<dbReference type="PANTHER" id="PTHR10996:SF178">
    <property type="entry name" value="2-HYDROXYACID DEHYDROGENASE YGL185C-RELATED"/>
    <property type="match status" value="1"/>
</dbReference>
<dbReference type="Proteomes" id="UP000038011">
    <property type="component" value="Unassembled WGS sequence"/>
</dbReference>
<sequence>MTELKSIKLLAGNGGHAVTRARIEEMFDTVISSPEDVAKMQADERAQIRAIASLFIPVDAALIDLLPNLEIISSFGVGYDHIDAQHAAKKNVVVTHTPSVLDDEVADTTVGLLLNTVRELYHAEQYLRENRWESEGNYPLSSLSMRNRTIGIFGLGRIGRTIAKRLSGFDVAIHYHSRNPVDGVDFTYYSSLEEMAEAVDTLISVVPGTAATHHAINANILKLLGSRGVLVNVGRGPVVDEEALIAALKDGTIAAAGLDVFEEEPKVPQALREMKNVSLLPHVASASQDTRNAMGALVIDNLEAWFKTGQAKTPTPETAHIKSSKA</sequence>
<dbReference type="SUPFAM" id="SSF52283">
    <property type="entry name" value="Formate/glycerate dehydrogenase catalytic domain-like"/>
    <property type="match status" value="1"/>
</dbReference>
<gene>
    <name evidence="7" type="ORF">SU32_13765</name>
</gene>
<dbReference type="AlphaFoldDB" id="A0A0N0E6T8"/>
<evidence type="ECO:0000313" key="7">
    <source>
        <dbReference type="EMBL" id="KPB00405.1"/>
    </source>
</evidence>
<dbReference type="PATRIC" id="fig|1514904.3.peg.1887"/>
<dbReference type="GO" id="GO:0016618">
    <property type="term" value="F:hydroxypyruvate reductase [NAD(P)H] activity"/>
    <property type="evidence" value="ECO:0007669"/>
    <property type="project" value="TreeGrafter"/>
</dbReference>
<feature type="domain" description="D-isomer specific 2-hydroxyacid dehydrogenase NAD-binding" evidence="6">
    <location>
        <begin position="110"/>
        <end position="284"/>
    </location>
</feature>
<proteinExistence type="inferred from homology"/>
<keyword evidence="1" id="KW-0521">NADP</keyword>
<dbReference type="InterPro" id="IPR029752">
    <property type="entry name" value="D-isomer_DH_CS1"/>
</dbReference>
<dbReference type="InterPro" id="IPR050223">
    <property type="entry name" value="D-isomer_2-hydroxyacid_DH"/>
</dbReference>
<keyword evidence="8" id="KW-1185">Reference proteome</keyword>
<dbReference type="InterPro" id="IPR036291">
    <property type="entry name" value="NAD(P)-bd_dom_sf"/>
</dbReference>
<dbReference type="PROSITE" id="PS00065">
    <property type="entry name" value="D_2_HYDROXYACID_DH_1"/>
    <property type="match status" value="1"/>
</dbReference>